<sequence length="190" mass="21675">MKSNVGLKLSFFTKYKLYRRGFDFRFVVIFMAIGFIGIVQSRYFKPFPDNKLLSQPQSVFLTGVVYVKQKKGELIKFLTADQLKVLNDSIQAGAKNRYRHAKASFDKHPDSSRYCSVVINLINNPFSKVQLSGLVELDFNKGINHVSLRSFSFGHENVNSSRHANERMDQVITLPLDFLLEIAGISKNDC</sequence>
<name>A0ABS8WET4_9GAMM</name>
<keyword evidence="1" id="KW-1133">Transmembrane helix</keyword>
<feature type="transmembrane region" description="Helical" evidence="1">
    <location>
        <begin position="21"/>
        <end position="39"/>
    </location>
</feature>
<gene>
    <name evidence="2" type="ORF">K6Y31_19650</name>
</gene>
<dbReference type="Proteomes" id="UP001201273">
    <property type="component" value="Unassembled WGS sequence"/>
</dbReference>
<organism evidence="2 3">
    <name type="scientific">Motilimonas cestriensis</name>
    <dbReference type="NCBI Taxonomy" id="2742685"/>
    <lineage>
        <taxon>Bacteria</taxon>
        <taxon>Pseudomonadati</taxon>
        <taxon>Pseudomonadota</taxon>
        <taxon>Gammaproteobacteria</taxon>
        <taxon>Alteromonadales</taxon>
        <taxon>Alteromonadales genera incertae sedis</taxon>
        <taxon>Motilimonas</taxon>
    </lineage>
</organism>
<accession>A0ABS8WET4</accession>
<keyword evidence="1" id="KW-0472">Membrane</keyword>
<keyword evidence="1" id="KW-0812">Transmembrane</keyword>
<protein>
    <submittedName>
        <fullName evidence="2">Uncharacterized protein</fullName>
    </submittedName>
</protein>
<reference evidence="2 3" key="1">
    <citation type="journal article" date="2022" name="Environ. Microbiol. Rep.">
        <title>Eco-phylogenetic analyses reveal divergent evolution of vitamin B12 metabolism in the marine bacterial family 'Psychromonadaceae'.</title>
        <authorList>
            <person name="Jin X."/>
            <person name="Yang Y."/>
            <person name="Cao H."/>
            <person name="Gao B."/>
            <person name="Zhao Z."/>
        </authorList>
    </citation>
    <scope>NUCLEOTIDE SEQUENCE [LARGE SCALE GENOMIC DNA]</scope>
    <source>
        <strain evidence="2 3">MKS20</strain>
    </source>
</reference>
<dbReference type="RefSeq" id="WP_233054745.1">
    <property type="nucleotide sequence ID" value="NZ_JAIMJA010000029.1"/>
</dbReference>
<evidence type="ECO:0000256" key="1">
    <source>
        <dbReference type="SAM" id="Phobius"/>
    </source>
</evidence>
<proteinExistence type="predicted"/>
<comment type="caution">
    <text evidence="2">The sequence shown here is derived from an EMBL/GenBank/DDBJ whole genome shotgun (WGS) entry which is preliminary data.</text>
</comment>
<dbReference type="EMBL" id="JAIMJA010000029">
    <property type="protein sequence ID" value="MCE2596995.1"/>
    <property type="molecule type" value="Genomic_DNA"/>
</dbReference>
<evidence type="ECO:0000313" key="3">
    <source>
        <dbReference type="Proteomes" id="UP001201273"/>
    </source>
</evidence>
<evidence type="ECO:0000313" key="2">
    <source>
        <dbReference type="EMBL" id="MCE2596995.1"/>
    </source>
</evidence>
<keyword evidence="3" id="KW-1185">Reference proteome</keyword>